<reference evidence="1 2" key="1">
    <citation type="journal article" date="2022" name="Genome Biol. Evol.">
        <title>The Spruce Budworm Genome: Reconstructing the Evolutionary History of Antifreeze Proteins.</title>
        <authorList>
            <person name="Beliveau C."/>
            <person name="Gagne P."/>
            <person name="Picq S."/>
            <person name="Vernygora O."/>
            <person name="Keeling C.I."/>
            <person name="Pinkney K."/>
            <person name="Doucet D."/>
            <person name="Wen F."/>
            <person name="Johnston J.S."/>
            <person name="Maaroufi H."/>
            <person name="Boyle B."/>
            <person name="Laroche J."/>
            <person name="Dewar K."/>
            <person name="Juretic N."/>
            <person name="Blackburn G."/>
            <person name="Nisole A."/>
            <person name="Brunet B."/>
            <person name="Brandao M."/>
            <person name="Lumley L."/>
            <person name="Duan J."/>
            <person name="Quan G."/>
            <person name="Lucarotti C.J."/>
            <person name="Roe A.D."/>
            <person name="Sperling F.A.H."/>
            <person name="Levesque R.C."/>
            <person name="Cusson M."/>
        </authorList>
    </citation>
    <scope>NUCLEOTIDE SEQUENCE [LARGE SCALE GENOMIC DNA]</scope>
    <source>
        <strain evidence="1">Glfc:IPQL:Cfum</strain>
    </source>
</reference>
<name>A0ACC0K6M3_CHOFU</name>
<proteinExistence type="predicted"/>
<organism evidence="1 2">
    <name type="scientific">Choristoneura fumiferana</name>
    <name type="common">Spruce budworm moth</name>
    <name type="synonym">Archips fumiferana</name>
    <dbReference type="NCBI Taxonomy" id="7141"/>
    <lineage>
        <taxon>Eukaryota</taxon>
        <taxon>Metazoa</taxon>
        <taxon>Ecdysozoa</taxon>
        <taxon>Arthropoda</taxon>
        <taxon>Hexapoda</taxon>
        <taxon>Insecta</taxon>
        <taxon>Pterygota</taxon>
        <taxon>Neoptera</taxon>
        <taxon>Endopterygota</taxon>
        <taxon>Lepidoptera</taxon>
        <taxon>Glossata</taxon>
        <taxon>Ditrysia</taxon>
        <taxon>Tortricoidea</taxon>
        <taxon>Tortricidae</taxon>
        <taxon>Tortricinae</taxon>
        <taxon>Choristoneura</taxon>
    </lineage>
</organism>
<protein>
    <submittedName>
        <fullName evidence="1">Uncharacterized protein</fullName>
    </submittedName>
</protein>
<keyword evidence="2" id="KW-1185">Reference proteome</keyword>
<gene>
    <name evidence="1" type="ORF">MSG28_004577</name>
</gene>
<dbReference type="Proteomes" id="UP001064048">
    <property type="component" value="Chromosome 7"/>
</dbReference>
<accession>A0ACC0K6M3</accession>
<sequence length="86" mass="9595">MFTPSPAAHGCSNTRMGENITLSELWTDSPCNKEITLSEATNDIQLRAHSIRITQVKIPFTKLPIQKLAYGTAVLDHNYIQRSHTA</sequence>
<evidence type="ECO:0000313" key="2">
    <source>
        <dbReference type="Proteomes" id="UP001064048"/>
    </source>
</evidence>
<evidence type="ECO:0000313" key="1">
    <source>
        <dbReference type="EMBL" id="KAI8432058.1"/>
    </source>
</evidence>
<comment type="caution">
    <text evidence="1">The sequence shown here is derived from an EMBL/GenBank/DDBJ whole genome shotgun (WGS) entry which is preliminary data.</text>
</comment>
<dbReference type="EMBL" id="CM046107">
    <property type="protein sequence ID" value="KAI8432058.1"/>
    <property type="molecule type" value="Genomic_DNA"/>
</dbReference>